<name>A0A8B6CTY2_MYTGA</name>
<dbReference type="EMBL" id="UYJE01002361">
    <property type="protein sequence ID" value="VDI10016.1"/>
    <property type="molecule type" value="Genomic_DNA"/>
</dbReference>
<dbReference type="AlphaFoldDB" id="A0A8B6CTY2"/>
<comment type="caution">
    <text evidence="2">The sequence shown here is derived from an EMBL/GenBank/DDBJ whole genome shotgun (WGS) entry which is preliminary data.</text>
</comment>
<dbReference type="Proteomes" id="UP000596742">
    <property type="component" value="Unassembled WGS sequence"/>
</dbReference>
<dbReference type="OrthoDB" id="6244150at2759"/>
<keyword evidence="3" id="KW-1185">Reference proteome</keyword>
<evidence type="ECO:0000313" key="3">
    <source>
        <dbReference type="Proteomes" id="UP000596742"/>
    </source>
</evidence>
<proteinExistence type="predicted"/>
<feature type="region of interest" description="Disordered" evidence="1">
    <location>
        <begin position="280"/>
        <end position="303"/>
    </location>
</feature>
<evidence type="ECO:0008006" key="4">
    <source>
        <dbReference type="Google" id="ProtNLM"/>
    </source>
</evidence>
<organism evidence="2 3">
    <name type="scientific">Mytilus galloprovincialis</name>
    <name type="common">Mediterranean mussel</name>
    <dbReference type="NCBI Taxonomy" id="29158"/>
    <lineage>
        <taxon>Eukaryota</taxon>
        <taxon>Metazoa</taxon>
        <taxon>Spiralia</taxon>
        <taxon>Lophotrochozoa</taxon>
        <taxon>Mollusca</taxon>
        <taxon>Bivalvia</taxon>
        <taxon>Autobranchia</taxon>
        <taxon>Pteriomorphia</taxon>
        <taxon>Mytilida</taxon>
        <taxon>Mytiloidea</taxon>
        <taxon>Mytilidae</taxon>
        <taxon>Mytilinae</taxon>
        <taxon>Mytilus</taxon>
    </lineage>
</organism>
<protein>
    <recommendedName>
        <fullName evidence="4">CCHC-type domain-containing protein</fullName>
    </recommendedName>
</protein>
<accession>A0A8B6CTY2</accession>
<evidence type="ECO:0000313" key="2">
    <source>
        <dbReference type="EMBL" id="VDI10016.1"/>
    </source>
</evidence>
<evidence type="ECO:0000256" key="1">
    <source>
        <dbReference type="SAM" id="MobiDB-lite"/>
    </source>
</evidence>
<feature type="compositionally biased region" description="Basic and acidic residues" evidence="1">
    <location>
        <begin position="280"/>
        <end position="298"/>
    </location>
</feature>
<sequence length="697" mass="79099">MKLPSFIEDDEIRDKLRQKGILIKSPIYRRAIPGTQVADGTRFVKCKFPPGFVALPWTMGFEIGTTMKYYRVVHNNQTKVGSLCLSPDHIQRDCPHYVCDGCGNHGHSVRKCRAKKCDGCKNLPLKCVCEAVEVNGNSNGGNKDEVHVGAKDFFDKDDRQGFGRPQKIQDTNNQGHENDCPYCGHLTDENEDTEVAFKNDETVENINEPMNEQNELCKNDVSLNVVIENHNTENVDSRKRKIVISDENCNDDNVEAVCQTEMNDVISLCEVNDTGRDEHIDNKKVRREASPSGEKMDTGGEDSDTCGDYASGCDEVTAGVENVDSSVCDEDESSDGGGFVKNNEVEETFWDDDYVNGIRHMYEGVIYESNGKNCRQGVAIMISNNYKESSNRMLSSNVQNVFYNETSFSDHTYVIMNFNFCTVEKGPGLWVLNNTLLHNDEYVQKVRNIINEAVQSSLYTVEPLVWWDNLKFRIKKFSQVFSVNLAKEKKKDFFKLQNKIQRICAMQADGIAIDVTKLENLKLELNNYELEKCKGAVLRSKATWASESDKNTKFFLNLEKYKQENNAVKELINDKGDVISDTDGILDIEYSFYKNLYSCVNVDNVKMEEFISSIDVKINQNDKDMCDAEILYDEITEALMAMSKNKSPGTGALTVYCNCMNCLRNNYSACSLVIYDENFCQGYERLFKLNSKIEVKI</sequence>
<reference evidence="2" key="1">
    <citation type="submission" date="2018-11" db="EMBL/GenBank/DDBJ databases">
        <authorList>
            <person name="Alioto T."/>
            <person name="Alioto T."/>
        </authorList>
    </citation>
    <scope>NUCLEOTIDE SEQUENCE</scope>
</reference>
<gene>
    <name evidence="2" type="ORF">MGAL_10B061656</name>
</gene>